<proteinExistence type="predicted"/>
<dbReference type="SUPFAM" id="SSF89360">
    <property type="entry name" value="HesB-like domain"/>
    <property type="match status" value="1"/>
</dbReference>
<dbReference type="RefSeq" id="WP_248269064.1">
    <property type="nucleotide sequence ID" value="NZ_CP096034.1"/>
</dbReference>
<dbReference type="Proteomes" id="UP000830639">
    <property type="component" value="Chromosome"/>
</dbReference>
<name>A0ABY4JQN6_9BACI</name>
<accession>A0ABY4JQN6</accession>
<protein>
    <submittedName>
        <fullName evidence="1">Adhesin</fullName>
    </submittedName>
</protein>
<evidence type="ECO:0000313" key="2">
    <source>
        <dbReference type="Proteomes" id="UP000830639"/>
    </source>
</evidence>
<sequence>MIITDKAKMFIENVMKQNNVDTLRFASNGEGCCGPSWGVELAPAESADVVQTINGLNVAIAPSIIEIVSDVTLDLQGEGEDAGLVIQGGSSCC</sequence>
<gene>
    <name evidence="1" type="ORF">MY490_10070</name>
</gene>
<dbReference type="EMBL" id="CP096034">
    <property type="protein sequence ID" value="UPM56149.1"/>
    <property type="molecule type" value="Genomic_DNA"/>
</dbReference>
<evidence type="ECO:0000313" key="1">
    <source>
        <dbReference type="EMBL" id="UPM56149.1"/>
    </source>
</evidence>
<keyword evidence="2" id="KW-1185">Reference proteome</keyword>
<reference evidence="1 2" key="1">
    <citation type="submission" date="2022-04" db="EMBL/GenBank/DDBJ databases">
        <title>Mechanism of arsenic methylation and mitigation arsenic toxicity by Bacillus sp. LH14 from an Arsenic-Contaminated Paddy Soil.</title>
        <authorList>
            <person name="Wang D."/>
        </authorList>
    </citation>
    <scope>NUCLEOTIDE SEQUENCE [LARGE SCALE GENOMIC DNA]</scope>
    <source>
        <strain evidence="1 2">LH14</strain>
    </source>
</reference>
<organism evidence="1 2">
    <name type="scientific">Gottfriedia acidiceleris</name>
    <dbReference type="NCBI Taxonomy" id="371036"/>
    <lineage>
        <taxon>Bacteria</taxon>
        <taxon>Bacillati</taxon>
        <taxon>Bacillota</taxon>
        <taxon>Bacilli</taxon>
        <taxon>Bacillales</taxon>
        <taxon>Bacillaceae</taxon>
        <taxon>Gottfriedia</taxon>
    </lineage>
</organism>
<dbReference type="Gene3D" id="2.60.300.12">
    <property type="entry name" value="HesB-like domain"/>
    <property type="match status" value="1"/>
</dbReference>
<dbReference type="InterPro" id="IPR035903">
    <property type="entry name" value="HesB-like_dom_sf"/>
</dbReference>